<feature type="region of interest" description="Disordered" evidence="2">
    <location>
        <begin position="310"/>
        <end position="329"/>
    </location>
</feature>
<feature type="compositionally biased region" description="Polar residues" evidence="2">
    <location>
        <begin position="727"/>
        <end position="742"/>
    </location>
</feature>
<feature type="compositionally biased region" description="Low complexity" evidence="2">
    <location>
        <begin position="845"/>
        <end position="857"/>
    </location>
</feature>
<evidence type="ECO:0000256" key="1">
    <source>
        <dbReference type="SAM" id="Coils"/>
    </source>
</evidence>
<proteinExistence type="predicted"/>
<dbReference type="AlphaFoldDB" id="A0AAD8A9K1"/>
<dbReference type="Pfam" id="PF17751">
    <property type="entry name" value="SKICH"/>
    <property type="match status" value="1"/>
</dbReference>
<feature type="compositionally biased region" description="Acidic residues" evidence="2">
    <location>
        <begin position="640"/>
        <end position="651"/>
    </location>
</feature>
<dbReference type="Proteomes" id="UP001233999">
    <property type="component" value="Unassembled WGS sequence"/>
</dbReference>
<feature type="compositionally biased region" description="Low complexity" evidence="2">
    <location>
        <begin position="581"/>
        <end position="592"/>
    </location>
</feature>
<accession>A0AAD8A9K1</accession>
<feature type="compositionally biased region" description="Low complexity" evidence="2">
    <location>
        <begin position="751"/>
        <end position="767"/>
    </location>
</feature>
<feature type="compositionally biased region" description="Low complexity" evidence="2">
    <location>
        <begin position="601"/>
        <end position="613"/>
    </location>
</feature>
<feature type="coiled-coil region" evidence="1">
    <location>
        <begin position="683"/>
        <end position="710"/>
    </location>
</feature>
<evidence type="ECO:0000259" key="3">
    <source>
        <dbReference type="Pfam" id="PF17751"/>
    </source>
</evidence>
<feature type="region of interest" description="Disordered" evidence="2">
    <location>
        <begin position="723"/>
        <end position="769"/>
    </location>
</feature>
<reference evidence="4" key="2">
    <citation type="submission" date="2023-05" db="EMBL/GenBank/DDBJ databases">
        <authorList>
            <person name="Fouks B."/>
        </authorList>
    </citation>
    <scope>NUCLEOTIDE SEQUENCE</scope>
    <source>
        <strain evidence="4">Stay&amp;Tobe</strain>
        <tissue evidence="4">Testes</tissue>
    </source>
</reference>
<reference evidence="4" key="1">
    <citation type="journal article" date="2023" name="IScience">
        <title>Live-bearing cockroach genome reveals convergent evolutionary mechanisms linked to viviparity in insects and beyond.</title>
        <authorList>
            <person name="Fouks B."/>
            <person name="Harrison M.C."/>
            <person name="Mikhailova A.A."/>
            <person name="Marchal E."/>
            <person name="English S."/>
            <person name="Carruthers M."/>
            <person name="Jennings E.C."/>
            <person name="Chiamaka E.L."/>
            <person name="Frigard R.A."/>
            <person name="Pippel M."/>
            <person name="Attardo G.M."/>
            <person name="Benoit J.B."/>
            <person name="Bornberg-Bauer E."/>
            <person name="Tobe S.S."/>
        </authorList>
    </citation>
    <scope>NUCLEOTIDE SEQUENCE</scope>
    <source>
        <strain evidence="4">Stay&amp;Tobe</strain>
    </source>
</reference>
<feature type="compositionally biased region" description="Polar residues" evidence="2">
    <location>
        <begin position="659"/>
        <end position="675"/>
    </location>
</feature>
<dbReference type="InterPro" id="IPR041611">
    <property type="entry name" value="SKICH"/>
</dbReference>
<feature type="compositionally biased region" description="Polar residues" evidence="2">
    <location>
        <begin position="825"/>
        <end position="838"/>
    </location>
</feature>
<name>A0AAD8A9K1_DIPPU</name>
<dbReference type="EMBL" id="JASPKZ010002699">
    <property type="protein sequence ID" value="KAJ9595025.1"/>
    <property type="molecule type" value="Genomic_DNA"/>
</dbReference>
<comment type="caution">
    <text evidence="4">The sequence shown here is derived from an EMBL/GenBank/DDBJ whole genome shotgun (WGS) entry which is preliminary data.</text>
</comment>
<keyword evidence="5" id="KW-1185">Reference proteome</keyword>
<protein>
    <recommendedName>
        <fullName evidence="3">SKICH domain-containing protein</fullName>
    </recommendedName>
</protein>
<feature type="coiled-coil region" evidence="1">
    <location>
        <begin position="441"/>
        <end position="524"/>
    </location>
</feature>
<keyword evidence="1" id="KW-0175">Coiled coil</keyword>
<feature type="coiled-coil region" evidence="1">
    <location>
        <begin position="229"/>
        <end position="256"/>
    </location>
</feature>
<evidence type="ECO:0000313" key="4">
    <source>
        <dbReference type="EMBL" id="KAJ9595025.1"/>
    </source>
</evidence>
<feature type="region of interest" description="Disordered" evidence="2">
    <location>
        <begin position="822"/>
        <end position="859"/>
    </location>
</feature>
<feature type="region of interest" description="Disordered" evidence="2">
    <location>
        <begin position="571"/>
        <end position="680"/>
    </location>
</feature>
<feature type="compositionally biased region" description="Low complexity" evidence="2">
    <location>
        <begin position="625"/>
        <end position="639"/>
    </location>
</feature>
<evidence type="ECO:0000313" key="5">
    <source>
        <dbReference type="Proteomes" id="UP001233999"/>
    </source>
</evidence>
<gene>
    <name evidence="4" type="ORF">L9F63_013691</name>
</gene>
<evidence type="ECO:0000256" key="2">
    <source>
        <dbReference type="SAM" id="MobiDB-lite"/>
    </source>
</evidence>
<sequence length="875" mass="99436">MELVKFINVKPKYCLNDDILLEYILDTKFQSTYRDFIGLYARGWNDLVQYITFEWIITHPNESSARRSTLFKSRYHSESVKLDVEYQFVYIDYKIEVMGRSQYFRFVPAADSIGNCKKNLQRGLSEIALTPSITLHSDPLSHVLLAPKPSSSVTKLDGYHRAPCFTQPQDQHLRGFSSEIALASAELPTFCTISAPNQKTMPCSICNQQFASHDHQKPDNKVKSSAAWINDLEHRNRSLEDRIQDLENELEMSLVTQKNLRLAAHHSKRDKLAYQKFVNELLHALSQKGIARVVDGQGTEMLVKRIPMKVPPADNSEERPVQNGGKTSSRERYLKAIIGSQEQKIRDLMLHLEATTKACHNLSLKMDLVADKVIRETFCSRRSLRQQEVCCDSDDEIEKMQSQFNTEREQTKNQILALKEVANICKEMLSIREGQLSIDLRSEYETQMENIRTLKNLYEERMKLMLSEKEKLVQDSEEKSQLLDAEIKKSAKFEQELADTKLSLEEKEEHNSNLQIQLDDSHDKSHGLAKELTLINNLFTQMLTGTTATDMDLDRLTRLLQENHDLITDITIKEDSSEVDSGITSPSSSPTGERNDDTPQTCASATTDDSSTSHIKTSNEESVNDSESLPNNESSNIEENCSEDDTQYEDISDCRIDSPKSSSRAVESQTQSARLNRTPEEIAEARAERLKRLEEQCQQLYNKVTRTTHRSTALCNRLEELHEQFRTSESPPRYRNNSNRSPLNCIPGTPPFVSSSENPSPSTSPLPRLQSDMCQLPNVPVPPPLPHHLLTVRIPTCHELPEVPRPPPLPAVLPSTRIPTASILRGTNQLDSSNSVNETTRHETQSQQQQDLDSTDTSTEDHFIKLNFCSTETLS</sequence>
<feature type="domain" description="SKICH" evidence="3">
    <location>
        <begin position="4"/>
        <end position="106"/>
    </location>
</feature>
<dbReference type="Gene3D" id="2.60.40.2840">
    <property type="match status" value="1"/>
</dbReference>
<feature type="non-terminal residue" evidence="4">
    <location>
        <position position="1"/>
    </location>
</feature>
<organism evidence="4 5">
    <name type="scientific">Diploptera punctata</name>
    <name type="common">Pacific beetle cockroach</name>
    <dbReference type="NCBI Taxonomy" id="6984"/>
    <lineage>
        <taxon>Eukaryota</taxon>
        <taxon>Metazoa</taxon>
        <taxon>Ecdysozoa</taxon>
        <taxon>Arthropoda</taxon>
        <taxon>Hexapoda</taxon>
        <taxon>Insecta</taxon>
        <taxon>Pterygota</taxon>
        <taxon>Neoptera</taxon>
        <taxon>Polyneoptera</taxon>
        <taxon>Dictyoptera</taxon>
        <taxon>Blattodea</taxon>
        <taxon>Blaberoidea</taxon>
        <taxon>Blaberidae</taxon>
        <taxon>Diplopterinae</taxon>
        <taxon>Diploptera</taxon>
    </lineage>
</organism>